<sequence length="98" mass="9871">MSFSRAAIVSIMAGVGKYGLQGMQKSTGPVPSPPSRVSAAIDGLWAPLRNNEVTLPAIEPPYEAGPMGTFGPVVLGGPRGGARAAIQYGYGGGAVQSV</sequence>
<proteinExistence type="predicted"/>
<dbReference type="EMBL" id="BMML01000002">
    <property type="protein sequence ID" value="GGM95058.1"/>
    <property type="molecule type" value="Genomic_DNA"/>
</dbReference>
<accession>A0A917UHU5</accession>
<reference evidence="1" key="2">
    <citation type="submission" date="2020-09" db="EMBL/GenBank/DDBJ databases">
        <authorList>
            <person name="Sun Q."/>
            <person name="Zhou Y."/>
        </authorList>
    </citation>
    <scope>NUCLEOTIDE SEQUENCE</scope>
    <source>
        <strain evidence="1">CGMCC 4.7110</strain>
    </source>
</reference>
<protein>
    <submittedName>
        <fullName evidence="1">Uncharacterized protein</fullName>
    </submittedName>
</protein>
<evidence type="ECO:0000313" key="1">
    <source>
        <dbReference type="EMBL" id="GGM95058.1"/>
    </source>
</evidence>
<organism evidence="1 2">
    <name type="scientific">Streptomyces fuscichromogenes</name>
    <dbReference type="NCBI Taxonomy" id="1324013"/>
    <lineage>
        <taxon>Bacteria</taxon>
        <taxon>Bacillati</taxon>
        <taxon>Actinomycetota</taxon>
        <taxon>Actinomycetes</taxon>
        <taxon>Kitasatosporales</taxon>
        <taxon>Streptomycetaceae</taxon>
        <taxon>Streptomyces</taxon>
    </lineage>
</organism>
<reference evidence="1" key="1">
    <citation type="journal article" date="2014" name="Int. J. Syst. Evol. Microbiol.">
        <title>Complete genome sequence of Corynebacterium casei LMG S-19264T (=DSM 44701T), isolated from a smear-ripened cheese.</title>
        <authorList>
            <consortium name="US DOE Joint Genome Institute (JGI-PGF)"/>
            <person name="Walter F."/>
            <person name="Albersmeier A."/>
            <person name="Kalinowski J."/>
            <person name="Ruckert C."/>
        </authorList>
    </citation>
    <scope>NUCLEOTIDE SEQUENCE</scope>
    <source>
        <strain evidence="1">CGMCC 4.7110</strain>
    </source>
</reference>
<comment type="caution">
    <text evidence="1">The sequence shown here is derived from an EMBL/GenBank/DDBJ whole genome shotgun (WGS) entry which is preliminary data.</text>
</comment>
<gene>
    <name evidence="1" type="ORF">GCM10011578_014320</name>
</gene>
<evidence type="ECO:0000313" key="2">
    <source>
        <dbReference type="Proteomes" id="UP000653411"/>
    </source>
</evidence>
<dbReference type="AlphaFoldDB" id="A0A917UHU5"/>
<dbReference type="Proteomes" id="UP000653411">
    <property type="component" value="Unassembled WGS sequence"/>
</dbReference>
<keyword evidence="2" id="KW-1185">Reference proteome</keyword>
<name>A0A917UHU5_9ACTN</name>